<gene>
    <name evidence="3" type="ORF">ACFWR3_16270</name>
</gene>
<sequence length="944" mass="102071">MSLPTNASGLRPAFMVRVAGLPAESVHGLRCPDSRRWADEVLDESAQLALVAEKAGDRLHDLIGGSDDEPLRRALLKLRRDIFNNRLPAADEADALLSRVRALDPAAAATLADWLTGRRALDERRGAGAALLAAETGRSRAVLRELAGHERLRRALLLASPALDAQLDAYRRTAPASGARPGKKERKIERSLLSYVYRTACKTSPFSTFTGVALGTLTGSDGLRLRVDEEWRAQARLNVVALGRLADAVVADPARRADLPVAPASGWGRDDDRVRYVRRWVTAGDDDTAVTFDAVKDRLFFLRRSGTLDRLLGLFEERRGSVLRYGELVEWLARDQGAAREECEQYLGALLDVGMVQVPCLRTEVHDTDPLRAFQGALGGLERPWADRLADRLEGPARCVERFADASPEERRVLLDTLRAQLRAVQEEELGAERAKVPQTLLYEDAAAGGRGPGAGVPGALGGAAGGPGGAGGPHASGGAGGPGASGGAVAGVRTELDPAAWAELAARPLAAVERVLPAFDLTLPQRITFEGFFLARYGRGGRCDDLLKLVHDFHEDFFDQYMTFTTTRTPYGADGTYVPEVNWLGLDRLRALDTARRTFTARMTALWEGAGPEAAEVRVDDGFLAEVAGQLDGLAPDFAPMSHHLQIADRPGDPLVVLNRSYGGVSFPFSRFTQLFEGLDERLLADAETLVPEGAVLAEVTGGPVTSNLNLHGRLVPYEIVCPGERGTLEAGFRITLDDLFLVHDPEDDRLVLRSARLGREVIPVYLGYLVPLALPELPRTLLLLSPTSMAPLNVWGGVPEGAPDAGGVTTRPRVRHGSLVLSRRSWSAPATALPLHRAGAPEDGWFLDWHAFRREHGLPDRVFATVSDTGARGATGAKPQYLDFDSPLSLAAFEALIRTPEARVVFREALPDEDALHTVSGHGRHVAELAVETAVPARRRTP</sequence>
<dbReference type="Proteomes" id="UP001598300">
    <property type="component" value="Unassembled WGS sequence"/>
</dbReference>
<feature type="domain" description="Lantibiotic dehydratase N-terminal" evidence="2">
    <location>
        <begin position="669"/>
        <end position="870"/>
    </location>
</feature>
<feature type="domain" description="Lantibiotic dehydratase N-terminal" evidence="2">
    <location>
        <begin position="150"/>
        <end position="428"/>
    </location>
</feature>
<evidence type="ECO:0000259" key="2">
    <source>
        <dbReference type="Pfam" id="PF04738"/>
    </source>
</evidence>
<evidence type="ECO:0000256" key="1">
    <source>
        <dbReference type="SAM" id="MobiDB-lite"/>
    </source>
</evidence>
<feature type="region of interest" description="Disordered" evidence="1">
    <location>
        <begin position="466"/>
        <end position="488"/>
    </location>
</feature>
<comment type="caution">
    <text evidence="3">The sequence shown here is derived from an EMBL/GenBank/DDBJ whole genome shotgun (WGS) entry which is preliminary data.</text>
</comment>
<protein>
    <submittedName>
        <fullName evidence="3">Lantibiotic dehydratase</fullName>
    </submittedName>
</protein>
<dbReference type="Pfam" id="PF04738">
    <property type="entry name" value="Lant_dehydr_N"/>
    <property type="match status" value="2"/>
</dbReference>
<dbReference type="InterPro" id="IPR006827">
    <property type="entry name" value="Lant_deHydtase_N"/>
</dbReference>
<keyword evidence="4" id="KW-1185">Reference proteome</keyword>
<proteinExistence type="predicted"/>
<dbReference type="RefSeq" id="WP_381300950.1">
    <property type="nucleotide sequence ID" value="NZ_JBHVRE010000039.1"/>
</dbReference>
<organism evidence="3 4">
    <name type="scientific">Streptomyces bacillaris</name>
    <dbReference type="NCBI Taxonomy" id="68179"/>
    <lineage>
        <taxon>Bacteria</taxon>
        <taxon>Bacillati</taxon>
        <taxon>Actinomycetota</taxon>
        <taxon>Actinomycetes</taxon>
        <taxon>Kitasatosporales</taxon>
        <taxon>Streptomycetaceae</taxon>
        <taxon>Streptomyces</taxon>
    </lineage>
</organism>
<accession>A0ABW6DY09</accession>
<name>A0ABW6DY09_9ACTN</name>
<evidence type="ECO:0000313" key="3">
    <source>
        <dbReference type="EMBL" id="MFD3957621.1"/>
    </source>
</evidence>
<evidence type="ECO:0000313" key="4">
    <source>
        <dbReference type="Proteomes" id="UP001598300"/>
    </source>
</evidence>
<reference evidence="3 4" key="1">
    <citation type="submission" date="2024-09" db="EMBL/GenBank/DDBJ databases">
        <title>The Natural Products Discovery Center: Release of the First 8490 Sequenced Strains for Exploring Actinobacteria Biosynthetic Diversity.</title>
        <authorList>
            <person name="Kalkreuter E."/>
            <person name="Kautsar S.A."/>
            <person name="Yang D."/>
            <person name="Bader C.D."/>
            <person name="Teijaro C.N."/>
            <person name="Fluegel L."/>
            <person name="Davis C.M."/>
            <person name="Simpson J.R."/>
            <person name="Lauterbach L."/>
            <person name="Steele A.D."/>
            <person name="Gui C."/>
            <person name="Meng S."/>
            <person name="Li G."/>
            <person name="Viehrig K."/>
            <person name="Ye F."/>
            <person name="Su P."/>
            <person name="Kiefer A.F."/>
            <person name="Nichols A."/>
            <person name="Cepeda A.J."/>
            <person name="Yan W."/>
            <person name="Fan B."/>
            <person name="Jiang Y."/>
            <person name="Adhikari A."/>
            <person name="Zheng C.-J."/>
            <person name="Schuster L."/>
            <person name="Cowan T.M."/>
            <person name="Smanski M.J."/>
            <person name="Chevrette M.G."/>
            <person name="De Carvalho L.P.S."/>
            <person name="Shen B."/>
        </authorList>
    </citation>
    <scope>NUCLEOTIDE SEQUENCE [LARGE SCALE GENOMIC DNA]</scope>
    <source>
        <strain evidence="3 4">NPDC058584</strain>
    </source>
</reference>
<dbReference type="EMBL" id="JBHXPM010000014">
    <property type="protein sequence ID" value="MFD3957621.1"/>
    <property type="molecule type" value="Genomic_DNA"/>
</dbReference>